<dbReference type="AlphaFoldDB" id="A0A5C0XNK6"/>
<accession>A0A5C0XNK6</accession>
<protein>
    <submittedName>
        <fullName evidence="1">Uncharacterized protein</fullName>
    </submittedName>
</protein>
<sequence length="64" mass="7134">MISSLGKEIVVSSLTIEKIPRYQRAKASPIKIFSILNSIKPKVVVGIVITQESERNKADLRLLL</sequence>
<reference evidence="1 2" key="1">
    <citation type="submission" date="2017-08" db="EMBL/GenBank/DDBJ databases">
        <title>Resequencing and Reannotation of the genome of Pyrococcus furiosus type strain DSM3638.</title>
        <authorList>
            <person name="Reichelt R.M."/>
            <person name="Bunk B."/>
        </authorList>
    </citation>
    <scope>NUCLEOTIDE SEQUENCE [LARGE SCALE GENOMIC DNA]</scope>
    <source>
        <strain evidence="1 2">DSM 3638</strain>
    </source>
</reference>
<proteinExistence type="predicted"/>
<evidence type="ECO:0000313" key="2">
    <source>
        <dbReference type="Proteomes" id="UP000324354"/>
    </source>
</evidence>
<name>A0A5C0XNK6_PYRFU</name>
<dbReference type="Proteomes" id="UP000324354">
    <property type="component" value="Chromosome"/>
</dbReference>
<evidence type="ECO:0000313" key="1">
    <source>
        <dbReference type="EMBL" id="QEK78359.1"/>
    </source>
</evidence>
<dbReference type="EMBL" id="CP023154">
    <property type="protein sequence ID" value="QEK78359.1"/>
    <property type="molecule type" value="Genomic_DNA"/>
</dbReference>
<organism evidence="1 2">
    <name type="scientific">Pyrococcus furiosus (strain ATCC 43587 / DSM 3638 / JCM 8422 / Vc1)</name>
    <dbReference type="NCBI Taxonomy" id="186497"/>
    <lineage>
        <taxon>Archaea</taxon>
        <taxon>Methanobacteriati</taxon>
        <taxon>Methanobacteriota</taxon>
        <taxon>Thermococci</taxon>
        <taxon>Thermococcales</taxon>
        <taxon>Thermococcaceae</taxon>
        <taxon>Pyrococcus</taxon>
    </lineage>
</organism>
<gene>
    <name evidence="1" type="ORF">PFDSM3638_03295</name>
</gene>